<sequence>MSIYDRATVAKLAHLATAADGAVLGVVVAYAAYRSIRKYTATSSALSKIRLAPAVQASDIRSVLADGDVSGGSDGVGASISRSGGEKLVVVRGAVEVKSAVEKGNWKSVRGSGLVVSRETGDQGVVLEQVRGCIYNELRGIFRWPYNIRSLFSQSWKQRESCSVRMVPFVLVEAGKRPQQSDYLVVNMEGSKHPLPLVTVFGELRPLDASPYTFLQALLGLQYPVGLIYEEKILHLGKVITAVGVCDLKDGIPEIKSCEDLPYFLSAMNKDEMVADLFFKSNVLMWSGLVFGSLAIGILGYCVARKWKKWKARRSRQQDDSAEILTDAEVAALDEESSEVPDGQLCVVCLTRIRRSAFVPCGHLVCCHRCALMVERESSPNCPLCRQQIRSTVRIYDI</sequence>
<comment type="catalytic activity">
    <reaction evidence="1">
        <text>S-ubiquitinyl-[E2 ubiquitin-conjugating enzyme]-L-cysteine + [acceptor protein]-L-lysine = [E2 ubiquitin-conjugating enzyme]-L-cysteine + N(6)-ubiquitinyl-[acceptor protein]-L-lysine.</text>
        <dbReference type="EC" id="2.3.2.27"/>
    </reaction>
</comment>
<evidence type="ECO:0000256" key="11">
    <source>
        <dbReference type="ARBA" id="ARBA00023136"/>
    </source>
</evidence>
<dbReference type="InterPro" id="IPR013083">
    <property type="entry name" value="Znf_RING/FYVE/PHD"/>
</dbReference>
<dbReference type="OrthoDB" id="1711136at2759"/>
<dbReference type="GO" id="GO:0061630">
    <property type="term" value="F:ubiquitin protein ligase activity"/>
    <property type="evidence" value="ECO:0007669"/>
    <property type="project" value="UniProtKB-EC"/>
</dbReference>
<dbReference type="InterPro" id="IPR001841">
    <property type="entry name" value="Znf_RING"/>
</dbReference>
<dbReference type="CDD" id="cd23145">
    <property type="entry name" value="RING-HC_SPL2-like"/>
    <property type="match status" value="1"/>
</dbReference>
<keyword evidence="7 12" id="KW-0863">Zinc-finger</keyword>
<keyword evidence="5 13" id="KW-0812">Transmembrane</keyword>
<reference evidence="16" key="1">
    <citation type="journal article" date="2019" name="Curr. Biol.">
        <title>Genome Sequence of Striga asiatica Provides Insight into the Evolution of Plant Parasitism.</title>
        <authorList>
            <person name="Yoshida S."/>
            <person name="Kim S."/>
            <person name="Wafula E.K."/>
            <person name="Tanskanen J."/>
            <person name="Kim Y.M."/>
            <person name="Honaas L."/>
            <person name="Yang Z."/>
            <person name="Spallek T."/>
            <person name="Conn C.E."/>
            <person name="Ichihashi Y."/>
            <person name="Cheong K."/>
            <person name="Cui S."/>
            <person name="Der J.P."/>
            <person name="Gundlach H."/>
            <person name="Jiao Y."/>
            <person name="Hori C."/>
            <person name="Ishida J.K."/>
            <person name="Kasahara H."/>
            <person name="Kiba T."/>
            <person name="Kim M.S."/>
            <person name="Koo N."/>
            <person name="Laohavisit A."/>
            <person name="Lee Y.H."/>
            <person name="Lumba S."/>
            <person name="McCourt P."/>
            <person name="Mortimer J.C."/>
            <person name="Mutuku J.M."/>
            <person name="Nomura T."/>
            <person name="Sasaki-Sekimoto Y."/>
            <person name="Seto Y."/>
            <person name="Wang Y."/>
            <person name="Wakatake T."/>
            <person name="Sakakibara H."/>
            <person name="Demura T."/>
            <person name="Yamaguchi S."/>
            <person name="Yoneyama K."/>
            <person name="Manabe R.I."/>
            <person name="Nelson D.C."/>
            <person name="Schulman A.H."/>
            <person name="Timko M.P."/>
            <person name="dePamphilis C.W."/>
            <person name="Choi D."/>
            <person name="Shirasu K."/>
        </authorList>
    </citation>
    <scope>NUCLEOTIDE SEQUENCE [LARGE SCALE GENOMIC DNA]</scope>
    <source>
        <strain evidence="16">cv. UVA1</strain>
    </source>
</reference>
<dbReference type="AlphaFoldDB" id="A0A5A7P635"/>
<evidence type="ECO:0000313" key="15">
    <source>
        <dbReference type="EMBL" id="GER28375.1"/>
    </source>
</evidence>
<dbReference type="GO" id="GO:0016567">
    <property type="term" value="P:protein ubiquitination"/>
    <property type="evidence" value="ECO:0007669"/>
    <property type="project" value="InterPro"/>
</dbReference>
<dbReference type="PANTHER" id="PTHR47355">
    <property type="entry name" value="E3 UBIQUITIN-PROTEIN LIGASE SPL2"/>
    <property type="match status" value="1"/>
</dbReference>
<evidence type="ECO:0000256" key="12">
    <source>
        <dbReference type="PROSITE-ProRule" id="PRU00175"/>
    </source>
</evidence>
<evidence type="ECO:0000256" key="3">
    <source>
        <dbReference type="ARBA" id="ARBA00012483"/>
    </source>
</evidence>
<keyword evidence="11 13" id="KW-0472">Membrane</keyword>
<evidence type="ECO:0000256" key="10">
    <source>
        <dbReference type="ARBA" id="ARBA00022989"/>
    </source>
</evidence>
<evidence type="ECO:0000256" key="5">
    <source>
        <dbReference type="ARBA" id="ARBA00022692"/>
    </source>
</evidence>
<dbReference type="InterPro" id="IPR022170">
    <property type="entry name" value="MUL1-like"/>
</dbReference>
<protein>
    <recommendedName>
        <fullName evidence="3">RING-type E3 ubiquitin transferase</fullName>
        <ecNumber evidence="3">2.3.2.27</ecNumber>
    </recommendedName>
</protein>
<evidence type="ECO:0000256" key="13">
    <source>
        <dbReference type="SAM" id="Phobius"/>
    </source>
</evidence>
<accession>A0A5A7P635</accession>
<comment type="subcellular location">
    <subcellularLocation>
        <location evidence="2">Membrane</location>
        <topology evidence="2">Multi-pass membrane protein</topology>
    </subcellularLocation>
</comment>
<evidence type="ECO:0000256" key="9">
    <source>
        <dbReference type="ARBA" id="ARBA00022833"/>
    </source>
</evidence>
<feature type="transmembrane region" description="Helical" evidence="13">
    <location>
        <begin position="283"/>
        <end position="304"/>
    </location>
</feature>
<dbReference type="EMBL" id="BKCP01002447">
    <property type="protein sequence ID" value="GER28375.1"/>
    <property type="molecule type" value="Genomic_DNA"/>
</dbReference>
<evidence type="ECO:0000256" key="2">
    <source>
        <dbReference type="ARBA" id="ARBA00004141"/>
    </source>
</evidence>
<dbReference type="PROSITE" id="PS50089">
    <property type="entry name" value="ZF_RING_2"/>
    <property type="match status" value="1"/>
</dbReference>
<gene>
    <name evidence="15" type="ORF">STAS_04165</name>
</gene>
<comment type="caution">
    <text evidence="15">The sequence shown here is derived from an EMBL/GenBank/DDBJ whole genome shotgun (WGS) entry which is preliminary data.</text>
</comment>
<evidence type="ECO:0000256" key="6">
    <source>
        <dbReference type="ARBA" id="ARBA00022723"/>
    </source>
</evidence>
<dbReference type="GO" id="GO:0016020">
    <property type="term" value="C:membrane"/>
    <property type="evidence" value="ECO:0007669"/>
    <property type="project" value="UniProtKB-SubCell"/>
</dbReference>
<dbReference type="Pfam" id="PF12483">
    <property type="entry name" value="GIDE"/>
    <property type="match status" value="1"/>
</dbReference>
<dbReference type="EC" id="2.3.2.27" evidence="3"/>
<keyword evidence="16" id="KW-1185">Reference proteome</keyword>
<feature type="domain" description="RING-type" evidence="14">
    <location>
        <begin position="346"/>
        <end position="386"/>
    </location>
</feature>
<proteinExistence type="predicted"/>
<dbReference type="Proteomes" id="UP000325081">
    <property type="component" value="Unassembled WGS sequence"/>
</dbReference>
<evidence type="ECO:0000313" key="16">
    <source>
        <dbReference type="Proteomes" id="UP000325081"/>
    </source>
</evidence>
<evidence type="ECO:0000256" key="8">
    <source>
        <dbReference type="ARBA" id="ARBA00022786"/>
    </source>
</evidence>
<organism evidence="15 16">
    <name type="scientific">Striga asiatica</name>
    <name type="common">Asiatic witchweed</name>
    <name type="synonym">Buchnera asiatica</name>
    <dbReference type="NCBI Taxonomy" id="4170"/>
    <lineage>
        <taxon>Eukaryota</taxon>
        <taxon>Viridiplantae</taxon>
        <taxon>Streptophyta</taxon>
        <taxon>Embryophyta</taxon>
        <taxon>Tracheophyta</taxon>
        <taxon>Spermatophyta</taxon>
        <taxon>Magnoliopsida</taxon>
        <taxon>eudicotyledons</taxon>
        <taxon>Gunneridae</taxon>
        <taxon>Pentapetalae</taxon>
        <taxon>asterids</taxon>
        <taxon>lamiids</taxon>
        <taxon>Lamiales</taxon>
        <taxon>Orobanchaceae</taxon>
        <taxon>Buchnereae</taxon>
        <taxon>Striga</taxon>
    </lineage>
</organism>
<evidence type="ECO:0000256" key="4">
    <source>
        <dbReference type="ARBA" id="ARBA00022679"/>
    </source>
</evidence>
<keyword evidence="4" id="KW-0808">Transferase</keyword>
<keyword evidence="8" id="KW-0833">Ubl conjugation pathway</keyword>
<keyword evidence="10 13" id="KW-1133">Transmembrane helix</keyword>
<dbReference type="SUPFAM" id="SSF57850">
    <property type="entry name" value="RING/U-box"/>
    <property type="match status" value="1"/>
</dbReference>
<dbReference type="Pfam" id="PF13920">
    <property type="entry name" value="zf-C3HC4_3"/>
    <property type="match status" value="1"/>
</dbReference>
<name>A0A5A7P635_STRAF</name>
<feature type="transmembrane region" description="Helical" evidence="13">
    <location>
        <begin position="12"/>
        <end position="33"/>
    </location>
</feature>
<evidence type="ECO:0000256" key="7">
    <source>
        <dbReference type="ARBA" id="ARBA00022771"/>
    </source>
</evidence>
<dbReference type="PANTHER" id="PTHR47355:SF1">
    <property type="entry name" value="E3 UBIQUITIN-PROTEIN LIGASE SPL2"/>
    <property type="match status" value="1"/>
</dbReference>
<dbReference type="Gene3D" id="3.30.40.10">
    <property type="entry name" value="Zinc/RING finger domain, C3HC4 (zinc finger)"/>
    <property type="match status" value="1"/>
</dbReference>
<dbReference type="GO" id="GO:0008270">
    <property type="term" value="F:zinc ion binding"/>
    <property type="evidence" value="ECO:0007669"/>
    <property type="project" value="UniProtKB-KW"/>
</dbReference>
<dbReference type="InterPro" id="IPR044247">
    <property type="entry name" value="SPL2-like"/>
</dbReference>
<keyword evidence="6" id="KW-0479">Metal-binding</keyword>
<evidence type="ECO:0000259" key="14">
    <source>
        <dbReference type="PROSITE" id="PS50089"/>
    </source>
</evidence>
<keyword evidence="9" id="KW-0862">Zinc</keyword>
<evidence type="ECO:0000256" key="1">
    <source>
        <dbReference type="ARBA" id="ARBA00000900"/>
    </source>
</evidence>